<accession>A0A438C3B5</accession>
<dbReference type="Pfam" id="PF13966">
    <property type="entry name" value="zf-RVT"/>
    <property type="match status" value="1"/>
</dbReference>
<evidence type="ECO:0000313" key="3">
    <source>
        <dbReference type="Proteomes" id="UP000288805"/>
    </source>
</evidence>
<feature type="domain" description="Reverse transcriptase zinc-binding" evidence="1">
    <location>
        <begin position="151"/>
        <end position="197"/>
    </location>
</feature>
<organism evidence="2 3">
    <name type="scientific">Vitis vinifera</name>
    <name type="common">Grape</name>
    <dbReference type="NCBI Taxonomy" id="29760"/>
    <lineage>
        <taxon>Eukaryota</taxon>
        <taxon>Viridiplantae</taxon>
        <taxon>Streptophyta</taxon>
        <taxon>Embryophyta</taxon>
        <taxon>Tracheophyta</taxon>
        <taxon>Spermatophyta</taxon>
        <taxon>Magnoliopsida</taxon>
        <taxon>eudicotyledons</taxon>
        <taxon>Gunneridae</taxon>
        <taxon>Pentapetalae</taxon>
        <taxon>rosids</taxon>
        <taxon>Vitales</taxon>
        <taxon>Vitaceae</taxon>
        <taxon>Viteae</taxon>
        <taxon>Vitis</taxon>
    </lineage>
</organism>
<comment type="caution">
    <text evidence="2">The sequence shown here is derived from an EMBL/GenBank/DDBJ whole genome shotgun (WGS) entry which is preliminary data.</text>
</comment>
<proteinExistence type="predicted"/>
<dbReference type="InterPro" id="IPR026960">
    <property type="entry name" value="RVT-Znf"/>
</dbReference>
<sequence length="198" mass="22719">MSKMGFGQSTRGLRQGDPLSSYLFILVMEVLSQLLFRARSGGFIERFKVGSSSGAISGLKVNRDKSEAIPIGMIDYLENIVSVIGYRVGKLPTSYLGLPLGNGRKVKFWKDLWCEDQTLKDTFHNLFWLAVNKDEDVEDVLSWKNSKNYYFSVRSLYRSFTRASSDPFPWNIVWRSSAPMRVSFFAWEASWNRILTID</sequence>
<evidence type="ECO:0000313" key="2">
    <source>
        <dbReference type="EMBL" id="RVW17753.1"/>
    </source>
</evidence>
<dbReference type="EMBL" id="QGNW01002574">
    <property type="protein sequence ID" value="RVW17753.1"/>
    <property type="molecule type" value="Genomic_DNA"/>
</dbReference>
<dbReference type="PANTHER" id="PTHR36617">
    <property type="entry name" value="PROTEIN, PUTATIVE-RELATED"/>
    <property type="match status" value="1"/>
</dbReference>
<dbReference type="AlphaFoldDB" id="A0A438C3B5"/>
<reference evidence="2 3" key="1">
    <citation type="journal article" date="2018" name="PLoS Genet.">
        <title>Population sequencing reveals clonal diversity and ancestral inbreeding in the grapevine cultivar Chardonnay.</title>
        <authorList>
            <person name="Roach M.J."/>
            <person name="Johnson D.L."/>
            <person name="Bohlmann J."/>
            <person name="van Vuuren H.J."/>
            <person name="Jones S.J."/>
            <person name="Pretorius I.S."/>
            <person name="Schmidt S.A."/>
            <person name="Borneman A.R."/>
        </authorList>
    </citation>
    <scope>NUCLEOTIDE SEQUENCE [LARGE SCALE GENOMIC DNA]</scope>
    <source>
        <strain evidence="3">cv. Chardonnay</strain>
        <tissue evidence="2">Leaf</tissue>
    </source>
</reference>
<protein>
    <recommendedName>
        <fullName evidence="1">Reverse transcriptase zinc-binding domain-containing protein</fullName>
    </recommendedName>
</protein>
<name>A0A438C3B5_VITVI</name>
<evidence type="ECO:0000259" key="1">
    <source>
        <dbReference type="Pfam" id="PF13966"/>
    </source>
</evidence>
<dbReference type="Proteomes" id="UP000288805">
    <property type="component" value="Unassembled WGS sequence"/>
</dbReference>
<dbReference type="PANTHER" id="PTHR36617:SF15">
    <property type="entry name" value="REVERSE TRANSCRIPTASE ZINC-BINDING DOMAIN-CONTAINING PROTEIN"/>
    <property type="match status" value="1"/>
</dbReference>
<gene>
    <name evidence="2" type="ORF">CK203_071684</name>
</gene>